<name>A0ABV3IY72_9ACTN</name>
<sequence>MSGGKKAKHAAEKIKGKAEETAGSVTGDDAKRARGKAEQAKADAKLAGEHARNALRH</sequence>
<feature type="domain" description="CsbD-like" evidence="3">
    <location>
        <begin position="6"/>
        <end position="56"/>
    </location>
</feature>
<feature type="region of interest" description="Disordered" evidence="2">
    <location>
        <begin position="1"/>
        <end position="57"/>
    </location>
</feature>
<comment type="caution">
    <text evidence="4">The sequence shown here is derived from an EMBL/GenBank/DDBJ whole genome shotgun (WGS) entry which is preliminary data.</text>
</comment>
<accession>A0ABV3IY72</accession>
<comment type="similarity">
    <text evidence="1">Belongs to the UPF0337 (CsbD) family.</text>
</comment>
<feature type="compositionally biased region" description="Basic and acidic residues" evidence="2">
    <location>
        <begin position="9"/>
        <end position="20"/>
    </location>
</feature>
<dbReference type="Pfam" id="PF05532">
    <property type="entry name" value="CsbD"/>
    <property type="match status" value="1"/>
</dbReference>
<dbReference type="Proteomes" id="UP001552479">
    <property type="component" value="Unassembled WGS sequence"/>
</dbReference>
<dbReference type="InterPro" id="IPR036629">
    <property type="entry name" value="YjbJ_sf"/>
</dbReference>
<dbReference type="SUPFAM" id="SSF69047">
    <property type="entry name" value="Hypothetical protein YjbJ"/>
    <property type="match status" value="1"/>
</dbReference>
<evidence type="ECO:0000259" key="3">
    <source>
        <dbReference type="Pfam" id="PF05532"/>
    </source>
</evidence>
<keyword evidence="5" id="KW-1185">Reference proteome</keyword>
<organism evidence="4 5">
    <name type="scientific">Streptomyces roseoverticillatus</name>
    <dbReference type="NCBI Taxonomy" id="66429"/>
    <lineage>
        <taxon>Bacteria</taxon>
        <taxon>Bacillati</taxon>
        <taxon>Actinomycetota</taxon>
        <taxon>Actinomycetes</taxon>
        <taxon>Kitasatosporales</taxon>
        <taxon>Streptomycetaceae</taxon>
        <taxon>Streptomyces</taxon>
    </lineage>
</organism>
<gene>
    <name evidence="4" type="ORF">AB0L03_21640</name>
</gene>
<proteinExistence type="inferred from homology"/>
<evidence type="ECO:0000313" key="5">
    <source>
        <dbReference type="Proteomes" id="UP001552479"/>
    </source>
</evidence>
<dbReference type="InterPro" id="IPR008462">
    <property type="entry name" value="CsbD"/>
</dbReference>
<dbReference type="RefSeq" id="WP_359099213.1">
    <property type="nucleotide sequence ID" value="NZ_JBEZGT010000011.1"/>
</dbReference>
<evidence type="ECO:0000256" key="1">
    <source>
        <dbReference type="ARBA" id="ARBA00009129"/>
    </source>
</evidence>
<protein>
    <submittedName>
        <fullName evidence="4">CsbD family protein</fullName>
    </submittedName>
</protein>
<evidence type="ECO:0000256" key="2">
    <source>
        <dbReference type="SAM" id="MobiDB-lite"/>
    </source>
</evidence>
<feature type="compositionally biased region" description="Basic and acidic residues" evidence="2">
    <location>
        <begin position="28"/>
        <end position="57"/>
    </location>
</feature>
<evidence type="ECO:0000313" key="4">
    <source>
        <dbReference type="EMBL" id="MEV4925396.1"/>
    </source>
</evidence>
<dbReference type="EMBL" id="JBFASG010000022">
    <property type="protein sequence ID" value="MEV4925396.1"/>
    <property type="molecule type" value="Genomic_DNA"/>
</dbReference>
<reference evidence="4 5" key="1">
    <citation type="submission" date="2024-06" db="EMBL/GenBank/DDBJ databases">
        <title>The Natural Products Discovery Center: Release of the First 8490 Sequenced Strains for Exploring Actinobacteria Biosynthetic Diversity.</title>
        <authorList>
            <person name="Kalkreuter E."/>
            <person name="Kautsar S.A."/>
            <person name="Yang D."/>
            <person name="Bader C.D."/>
            <person name="Teijaro C.N."/>
            <person name="Fluegel L."/>
            <person name="Davis C.M."/>
            <person name="Simpson J.R."/>
            <person name="Lauterbach L."/>
            <person name="Steele A.D."/>
            <person name="Gui C."/>
            <person name="Meng S."/>
            <person name="Li G."/>
            <person name="Viehrig K."/>
            <person name="Ye F."/>
            <person name="Su P."/>
            <person name="Kiefer A.F."/>
            <person name="Nichols A."/>
            <person name="Cepeda A.J."/>
            <person name="Yan W."/>
            <person name="Fan B."/>
            <person name="Jiang Y."/>
            <person name="Adhikari A."/>
            <person name="Zheng C.-J."/>
            <person name="Schuster L."/>
            <person name="Cowan T.M."/>
            <person name="Smanski M.J."/>
            <person name="Chevrette M.G."/>
            <person name="De Carvalho L.P.S."/>
            <person name="Shen B."/>
        </authorList>
    </citation>
    <scope>NUCLEOTIDE SEQUENCE [LARGE SCALE GENOMIC DNA]</scope>
    <source>
        <strain evidence="4 5">NPDC053791</strain>
    </source>
</reference>
<dbReference type="Gene3D" id="1.10.1470.10">
    <property type="entry name" value="YjbJ"/>
    <property type="match status" value="1"/>
</dbReference>